<evidence type="ECO:0000313" key="9">
    <source>
        <dbReference type="Proteomes" id="UP000636800"/>
    </source>
</evidence>
<dbReference type="Proteomes" id="UP000636800">
    <property type="component" value="Unassembled WGS sequence"/>
</dbReference>
<keyword evidence="4 6" id="KW-1133">Transmembrane helix</keyword>
<evidence type="ECO:0000256" key="5">
    <source>
        <dbReference type="ARBA" id="ARBA00023136"/>
    </source>
</evidence>
<dbReference type="GO" id="GO:0015179">
    <property type="term" value="F:L-amino acid transmembrane transporter activity"/>
    <property type="evidence" value="ECO:0007669"/>
    <property type="project" value="TreeGrafter"/>
</dbReference>
<feature type="transmembrane region" description="Helical" evidence="6">
    <location>
        <begin position="443"/>
        <end position="465"/>
    </location>
</feature>
<dbReference type="PANTHER" id="PTHR22950">
    <property type="entry name" value="AMINO ACID TRANSPORTER"/>
    <property type="match status" value="1"/>
</dbReference>
<keyword evidence="3" id="KW-0813">Transport</keyword>
<feature type="transmembrane region" description="Helical" evidence="6">
    <location>
        <begin position="243"/>
        <end position="259"/>
    </location>
</feature>
<evidence type="ECO:0000256" key="1">
    <source>
        <dbReference type="ARBA" id="ARBA00004141"/>
    </source>
</evidence>
<keyword evidence="3" id="KW-0029">Amino-acid transport</keyword>
<keyword evidence="9" id="KW-1185">Reference proteome</keyword>
<evidence type="ECO:0000259" key="7">
    <source>
        <dbReference type="Pfam" id="PF01490"/>
    </source>
</evidence>
<accession>A0A835UQF2</accession>
<feature type="transmembrane region" description="Helical" evidence="6">
    <location>
        <begin position="381"/>
        <end position="406"/>
    </location>
</feature>
<evidence type="ECO:0000256" key="3">
    <source>
        <dbReference type="ARBA" id="ARBA00022970"/>
    </source>
</evidence>
<protein>
    <recommendedName>
        <fullName evidence="7">Amino acid transporter transmembrane domain-containing protein</fullName>
    </recommendedName>
</protein>
<feature type="transmembrane region" description="Helical" evidence="6">
    <location>
        <begin position="266"/>
        <end position="288"/>
    </location>
</feature>
<dbReference type="Pfam" id="PF01490">
    <property type="entry name" value="Aa_trans"/>
    <property type="match status" value="1"/>
</dbReference>
<keyword evidence="2 6" id="KW-0812">Transmembrane</keyword>
<comment type="caution">
    <text evidence="8">The sequence shown here is derived from an EMBL/GenBank/DDBJ whole genome shotgun (WGS) entry which is preliminary data.</text>
</comment>
<proteinExistence type="predicted"/>
<organism evidence="8 9">
    <name type="scientific">Vanilla planifolia</name>
    <name type="common">Vanilla</name>
    <dbReference type="NCBI Taxonomy" id="51239"/>
    <lineage>
        <taxon>Eukaryota</taxon>
        <taxon>Viridiplantae</taxon>
        <taxon>Streptophyta</taxon>
        <taxon>Embryophyta</taxon>
        <taxon>Tracheophyta</taxon>
        <taxon>Spermatophyta</taxon>
        <taxon>Magnoliopsida</taxon>
        <taxon>Liliopsida</taxon>
        <taxon>Asparagales</taxon>
        <taxon>Orchidaceae</taxon>
        <taxon>Vanilloideae</taxon>
        <taxon>Vanilleae</taxon>
        <taxon>Vanilla</taxon>
    </lineage>
</organism>
<dbReference type="InterPro" id="IPR013057">
    <property type="entry name" value="AA_transpt_TM"/>
</dbReference>
<evidence type="ECO:0000256" key="6">
    <source>
        <dbReference type="SAM" id="Phobius"/>
    </source>
</evidence>
<keyword evidence="5 6" id="KW-0472">Membrane</keyword>
<evidence type="ECO:0000256" key="2">
    <source>
        <dbReference type="ARBA" id="ARBA00022692"/>
    </source>
</evidence>
<sequence length="507" mass="56478">MVPEIGKFNALGKPDTLYPCGKPDGYNILHAAQWPWFLSQVAIMHEEFVTLRGRVIYLTKVFQSRCRRLVYHLLLVDDCDEYEQQKEIMAAQYLTPTPPPTEEGGFSDRLPLLHRHGQRGATFARTCFNATNALSGIGVLSIPYALAQGGWMSLALFFWVATVCYYTGLLLQRCMDADPNIRSYPDIGDFAFGYKGRMTVAVFMYLELYLIAVSFLILEGDNLDKLFPNTELKLPYLQIKGKQLFLLLSAILIMPTTWLRNLNGLAYISAGGVVASAVLLGSVLWIGVNDVGFQKKGRVINFSGLPTALGLFCVCFTSHAVFPTIHASMRERSKFSKVLLISFSICVLNYGAMTVLGFLMYGEDLKSQVTLNLPIESIGSTIAICTTLINPFAKYALTITPIALAIEEWLMFSCKRSYSILVKTLLLISTVIVALSIPFFAFLMAFIGSFLSIMVSVLLPCIFYLKIYRVSQRNRFEFTIVVGIIVSGVLVSMVGTYSSVEQIIFSL</sequence>
<evidence type="ECO:0000313" key="8">
    <source>
        <dbReference type="EMBL" id="KAG0470093.1"/>
    </source>
</evidence>
<feature type="transmembrane region" description="Helical" evidence="6">
    <location>
        <begin position="308"/>
        <end position="326"/>
    </location>
</feature>
<feature type="transmembrane region" description="Helical" evidence="6">
    <location>
        <begin position="477"/>
        <end position="497"/>
    </location>
</feature>
<feature type="transmembrane region" description="Helical" evidence="6">
    <location>
        <begin position="418"/>
        <end position="437"/>
    </location>
</feature>
<name>A0A835UQF2_VANPL</name>
<feature type="domain" description="Amino acid transporter transmembrane" evidence="7">
    <location>
        <begin position="120"/>
        <end position="499"/>
    </location>
</feature>
<feature type="transmembrane region" description="Helical" evidence="6">
    <location>
        <begin position="338"/>
        <end position="361"/>
    </location>
</feature>
<comment type="subcellular location">
    <subcellularLocation>
        <location evidence="1">Membrane</location>
        <topology evidence="1">Multi-pass membrane protein</topology>
    </subcellularLocation>
</comment>
<reference evidence="8 9" key="1">
    <citation type="journal article" date="2020" name="Nat. Food">
        <title>A phased Vanilla planifolia genome enables genetic improvement of flavour and production.</title>
        <authorList>
            <person name="Hasing T."/>
            <person name="Tang H."/>
            <person name="Brym M."/>
            <person name="Khazi F."/>
            <person name="Huang T."/>
            <person name="Chambers A.H."/>
        </authorList>
    </citation>
    <scope>NUCLEOTIDE SEQUENCE [LARGE SCALE GENOMIC DNA]</scope>
    <source>
        <tissue evidence="8">Leaf</tissue>
    </source>
</reference>
<dbReference type="GO" id="GO:0005774">
    <property type="term" value="C:vacuolar membrane"/>
    <property type="evidence" value="ECO:0007669"/>
    <property type="project" value="TreeGrafter"/>
</dbReference>
<dbReference type="EMBL" id="JADCNL010000008">
    <property type="protein sequence ID" value="KAG0470093.1"/>
    <property type="molecule type" value="Genomic_DNA"/>
</dbReference>
<feature type="transmembrane region" description="Helical" evidence="6">
    <location>
        <begin position="200"/>
        <end position="218"/>
    </location>
</feature>
<dbReference type="AlphaFoldDB" id="A0A835UQF2"/>
<gene>
    <name evidence="8" type="ORF">HPP92_016793</name>
</gene>
<dbReference type="PANTHER" id="PTHR22950:SF698">
    <property type="entry name" value="AMINO ACID TRANSPORTER TRANSMEMBRANE DOMAIN-CONTAINING PROTEIN"/>
    <property type="match status" value="1"/>
</dbReference>
<evidence type="ECO:0000256" key="4">
    <source>
        <dbReference type="ARBA" id="ARBA00022989"/>
    </source>
</evidence>
<feature type="transmembrane region" description="Helical" evidence="6">
    <location>
        <begin position="151"/>
        <end position="171"/>
    </location>
</feature>